<name>A0ABV4F3R3_BRAEL</name>
<dbReference type="EMBL" id="JBGBZA010000002">
    <property type="protein sequence ID" value="MEY9317598.1"/>
    <property type="molecule type" value="Genomic_DNA"/>
</dbReference>
<protein>
    <submittedName>
        <fullName evidence="1">Uncharacterized protein</fullName>
    </submittedName>
</protein>
<organism evidence="1 2">
    <name type="scientific">Bradyrhizobium elkanii</name>
    <dbReference type="NCBI Taxonomy" id="29448"/>
    <lineage>
        <taxon>Bacteria</taxon>
        <taxon>Pseudomonadati</taxon>
        <taxon>Pseudomonadota</taxon>
        <taxon>Alphaproteobacteria</taxon>
        <taxon>Hyphomicrobiales</taxon>
        <taxon>Nitrobacteraceae</taxon>
        <taxon>Bradyrhizobium</taxon>
    </lineage>
</organism>
<proteinExistence type="predicted"/>
<accession>A0ABV4F3R3</accession>
<evidence type="ECO:0000313" key="2">
    <source>
        <dbReference type="Proteomes" id="UP001565471"/>
    </source>
</evidence>
<dbReference type="RefSeq" id="WP_172647882.1">
    <property type="nucleotide sequence ID" value="NZ_CP126026.1"/>
</dbReference>
<dbReference type="Proteomes" id="UP001565471">
    <property type="component" value="Unassembled WGS sequence"/>
</dbReference>
<evidence type="ECO:0000313" key="1">
    <source>
        <dbReference type="EMBL" id="MEY9317598.1"/>
    </source>
</evidence>
<gene>
    <name evidence="1" type="ORF">ABIF29_004397</name>
</gene>
<keyword evidence="2" id="KW-1185">Reference proteome</keyword>
<reference evidence="1 2" key="1">
    <citation type="submission" date="2024-07" db="EMBL/GenBank/DDBJ databases">
        <title>Genomic Encyclopedia of Type Strains, Phase V (KMG-V): Genome sequencing to study the core and pangenomes of soil and plant-associated prokaryotes.</title>
        <authorList>
            <person name="Whitman W."/>
        </authorList>
    </citation>
    <scope>NUCLEOTIDE SEQUENCE [LARGE SCALE GENOMIC DNA]</scope>
    <source>
        <strain evidence="1 2">USDA 415</strain>
    </source>
</reference>
<comment type="caution">
    <text evidence="1">The sequence shown here is derived from an EMBL/GenBank/DDBJ whole genome shotgun (WGS) entry which is preliminary data.</text>
</comment>
<sequence>MTRLAIRVSHHPNGTSTVSGIPTRNVRDLFNLASNQLYGLEKAHKKSPTDPDLNDPWLKVMRVVIDQGSHIPRYRHGYEDMPVMQLDKIGRALRFRAVRELRESRLRVAEVMDMILASYKQRRQP</sequence>